<dbReference type="AlphaFoldDB" id="A0AA38FVR2"/>
<dbReference type="Proteomes" id="UP000824469">
    <property type="component" value="Unassembled WGS sequence"/>
</dbReference>
<protein>
    <submittedName>
        <fullName evidence="1">Uncharacterized protein</fullName>
    </submittedName>
</protein>
<evidence type="ECO:0000313" key="2">
    <source>
        <dbReference type="Proteomes" id="UP000824469"/>
    </source>
</evidence>
<organism evidence="1 2">
    <name type="scientific">Taxus chinensis</name>
    <name type="common">Chinese yew</name>
    <name type="synonym">Taxus wallichiana var. chinensis</name>
    <dbReference type="NCBI Taxonomy" id="29808"/>
    <lineage>
        <taxon>Eukaryota</taxon>
        <taxon>Viridiplantae</taxon>
        <taxon>Streptophyta</taxon>
        <taxon>Embryophyta</taxon>
        <taxon>Tracheophyta</taxon>
        <taxon>Spermatophyta</taxon>
        <taxon>Pinopsida</taxon>
        <taxon>Pinidae</taxon>
        <taxon>Conifers II</taxon>
        <taxon>Cupressales</taxon>
        <taxon>Taxaceae</taxon>
        <taxon>Taxus</taxon>
    </lineage>
</organism>
<dbReference type="EMBL" id="JAHRHJ020000006">
    <property type="protein sequence ID" value="KAH9311337.1"/>
    <property type="molecule type" value="Genomic_DNA"/>
</dbReference>
<proteinExistence type="predicted"/>
<feature type="non-terminal residue" evidence="1">
    <location>
        <position position="1"/>
    </location>
</feature>
<accession>A0AA38FVR2</accession>
<name>A0AA38FVR2_TAXCH</name>
<keyword evidence="2" id="KW-1185">Reference proteome</keyword>
<reference evidence="1 2" key="1">
    <citation type="journal article" date="2021" name="Nat. Plants">
        <title>The Taxus genome provides insights into paclitaxel biosynthesis.</title>
        <authorList>
            <person name="Xiong X."/>
            <person name="Gou J."/>
            <person name="Liao Q."/>
            <person name="Li Y."/>
            <person name="Zhou Q."/>
            <person name="Bi G."/>
            <person name="Li C."/>
            <person name="Du R."/>
            <person name="Wang X."/>
            <person name="Sun T."/>
            <person name="Guo L."/>
            <person name="Liang H."/>
            <person name="Lu P."/>
            <person name="Wu Y."/>
            <person name="Zhang Z."/>
            <person name="Ro D.K."/>
            <person name="Shang Y."/>
            <person name="Huang S."/>
            <person name="Yan J."/>
        </authorList>
    </citation>
    <scope>NUCLEOTIDE SEQUENCE [LARGE SCALE GENOMIC DNA]</scope>
    <source>
        <strain evidence="1">Ta-2019</strain>
    </source>
</reference>
<gene>
    <name evidence="1" type="ORF">KI387_026372</name>
</gene>
<evidence type="ECO:0000313" key="1">
    <source>
        <dbReference type="EMBL" id="KAH9311337.1"/>
    </source>
</evidence>
<sequence>VMAACVLDTEIRHKRHRSEDAINFEETCYHDDRNLQKRSRHGLLPEILDEEDGEGLNSAVVNEVMKSLREEINGTSEILSSTSCCGGYHQIEKPAISMDEEENAGEVGESVNSYEYLVSATDDELGIPPCQSFSVEENDSHCLSNKFWSDLFPNIPTESDSSVRVEDLFQPYLSHCYSYNYRDFWEYNSFLVSGTDQQEFID</sequence>
<dbReference type="PANTHER" id="PTHR34539">
    <property type="entry name" value="T6J4.11 PROTEIN"/>
    <property type="match status" value="1"/>
</dbReference>
<dbReference type="PANTHER" id="PTHR34539:SF19">
    <property type="entry name" value="T6J4.11 PROTEIN"/>
    <property type="match status" value="1"/>
</dbReference>
<comment type="caution">
    <text evidence="1">The sequence shown here is derived from an EMBL/GenBank/DDBJ whole genome shotgun (WGS) entry which is preliminary data.</text>
</comment>